<evidence type="ECO:0000313" key="3">
    <source>
        <dbReference type="Proteomes" id="UP000318801"/>
    </source>
</evidence>
<keyword evidence="3" id="KW-1185">Reference proteome</keyword>
<comment type="caution">
    <text evidence="2">The sequence shown here is derived from an EMBL/GenBank/DDBJ whole genome shotgun (WGS) entry which is preliminary data.</text>
</comment>
<dbReference type="RefSeq" id="WP_141148443.1">
    <property type="nucleotide sequence ID" value="NZ_VHLG01000003.1"/>
</dbReference>
<reference evidence="2 3" key="1">
    <citation type="submission" date="2019-06" db="EMBL/GenBank/DDBJ databases">
        <authorList>
            <person name="Li M."/>
        </authorList>
    </citation>
    <scope>NUCLEOTIDE SEQUENCE [LARGE SCALE GENOMIC DNA]</scope>
    <source>
        <strain evidence="2 3">BGMRC2036</strain>
    </source>
</reference>
<dbReference type="AlphaFoldDB" id="A0A506UF80"/>
<dbReference type="Gene3D" id="2.30.110.10">
    <property type="entry name" value="Electron Transport, Fmn-binding Protein, Chain A"/>
    <property type="match status" value="1"/>
</dbReference>
<accession>A0A506UF80</accession>
<evidence type="ECO:0000313" key="2">
    <source>
        <dbReference type="EMBL" id="TPW31674.1"/>
    </source>
</evidence>
<name>A0A506UF80_9HYPH</name>
<dbReference type="GO" id="GO:0005737">
    <property type="term" value="C:cytoplasm"/>
    <property type="evidence" value="ECO:0007669"/>
    <property type="project" value="UniProtKB-ARBA"/>
</dbReference>
<dbReference type="Proteomes" id="UP000318801">
    <property type="component" value="Unassembled WGS sequence"/>
</dbReference>
<dbReference type="InterPro" id="IPR012349">
    <property type="entry name" value="Split_barrel_FMN-bd"/>
</dbReference>
<organism evidence="2 3">
    <name type="scientific">Martelella alba</name>
    <dbReference type="NCBI Taxonomy" id="2590451"/>
    <lineage>
        <taxon>Bacteria</taxon>
        <taxon>Pseudomonadati</taxon>
        <taxon>Pseudomonadota</taxon>
        <taxon>Alphaproteobacteria</taxon>
        <taxon>Hyphomicrobiales</taxon>
        <taxon>Aurantimonadaceae</taxon>
        <taxon>Martelella</taxon>
    </lineage>
</organism>
<dbReference type="PANTHER" id="PTHR13343">
    <property type="entry name" value="CREG1 PROTEIN"/>
    <property type="match status" value="1"/>
</dbReference>
<dbReference type="EMBL" id="VHLG01000003">
    <property type="protein sequence ID" value="TPW31674.1"/>
    <property type="molecule type" value="Genomic_DNA"/>
</dbReference>
<dbReference type="InterPro" id="IPR055343">
    <property type="entry name" value="CREG_beta-barrel"/>
</dbReference>
<gene>
    <name evidence="2" type="ORF">FJU08_07975</name>
</gene>
<evidence type="ECO:0000259" key="1">
    <source>
        <dbReference type="Pfam" id="PF13883"/>
    </source>
</evidence>
<protein>
    <submittedName>
        <fullName evidence="2">HugZ family protein</fullName>
    </submittedName>
</protein>
<dbReference type="Pfam" id="PF13883">
    <property type="entry name" value="CREG_beta-barrel"/>
    <property type="match status" value="1"/>
</dbReference>
<sequence>MTEATNILRSTDDEARLLAERLLHEARFAALATLEPGSGFPLVTRVLIGFDVEGRPCLLLSRLAAHRQAVEADSRVSLLLGEPGKGDPLAHARMTLRCHAEIVSRDSADHDRLKTRFLRRHPKSALYIDFPDFSFFRLEPHSASLNGGFGRAFALTADDLRPFRFPEPAPEFDEEKMIGIVTDQIENGALPAFSGMKCIGADPGGVDLADGSTLSRIPLNTLNMTETELEMLLSRQKMRIS</sequence>
<dbReference type="SUPFAM" id="SSF50475">
    <property type="entry name" value="FMN-binding split barrel"/>
    <property type="match status" value="1"/>
</dbReference>
<feature type="domain" description="CREG-like beta-barrel" evidence="1">
    <location>
        <begin position="16"/>
        <end position="157"/>
    </location>
</feature>
<dbReference type="PANTHER" id="PTHR13343:SF17">
    <property type="entry name" value="CELLULAR REPRESSOR OF E1A-STIMULATED GENES, ISOFORM A"/>
    <property type="match status" value="1"/>
</dbReference>
<dbReference type="OrthoDB" id="9814594at2"/>
<proteinExistence type="predicted"/>